<feature type="compositionally biased region" description="Low complexity" evidence="1">
    <location>
        <begin position="24"/>
        <end position="34"/>
    </location>
</feature>
<dbReference type="InterPro" id="IPR036085">
    <property type="entry name" value="PAZ_dom_sf"/>
</dbReference>
<dbReference type="InterPro" id="IPR012337">
    <property type="entry name" value="RNaseH-like_sf"/>
</dbReference>
<dbReference type="InterPro" id="IPR045246">
    <property type="entry name" value="Piwi_ago-like"/>
</dbReference>
<dbReference type="SUPFAM" id="SSF101690">
    <property type="entry name" value="PAZ domain"/>
    <property type="match status" value="1"/>
</dbReference>
<organism evidence="4">
    <name type="scientific">Corethrella appendiculata</name>
    <dbReference type="NCBI Taxonomy" id="1370023"/>
    <lineage>
        <taxon>Eukaryota</taxon>
        <taxon>Metazoa</taxon>
        <taxon>Ecdysozoa</taxon>
        <taxon>Arthropoda</taxon>
        <taxon>Hexapoda</taxon>
        <taxon>Insecta</taxon>
        <taxon>Pterygota</taxon>
        <taxon>Neoptera</taxon>
        <taxon>Endopterygota</taxon>
        <taxon>Diptera</taxon>
        <taxon>Nematocera</taxon>
        <taxon>Culicoidea</taxon>
        <taxon>Chaoboridae</taxon>
        <taxon>Corethrella</taxon>
    </lineage>
</organism>
<dbReference type="InterPro" id="IPR036397">
    <property type="entry name" value="RNaseH_sf"/>
</dbReference>
<feature type="compositionally biased region" description="Basic and acidic residues" evidence="1">
    <location>
        <begin position="74"/>
        <end position="86"/>
    </location>
</feature>
<sequence>QQKSKQQQQQGQRQNDREQRPDQPQKQQQQSFGQRQDDRGQRQDHPQKQQQQSSGQRQGDRGQRQQQQQSSGQRQDDRGQRQDHPQKQQQQQTSGAGPQQVQDRPQQPSSSQQQQSSRGARQDTRGPQQMKSQAQGPHQKSPTSDLTKKMANMNLMAIQSFSNKVGTRGLKVPINVNYLALNLVKMINTAYHYDVAFDPDRPKKLYHLAFSRFMQENFNTKIYAFDGSKNCYLPAMLKGVDGKQFSATVKFQDPQTRRDKTFKISIQFATEVDLTSLRTYMNNGNAANLEKPQQAIQCIDVVLRTAYIDDPRFIRFKRSVFLPPSQTMPLGRTNYELWIGLFQSAILGQKPFINIDITHKAFPQEIHVLDLLDQVGERDLDRALRGLDLLLKYPNDNTGGVYFKYIGKKGPANSEKFEYEGRMITVFEYFQNVKKIPVKYPKLPCLHVGSRQRTNYIPMEFFTIPRGQALNQQAPEECKRDMIRYAATSTTERKRKIENLLRELKYYHESQTINKFGINVNNEFEKIDARVIAAPKLMYKNNRMVEPRIGVWNAETVKFLNTANRIDKWQILKISDRTADRQIEDFAKLLLRMASEQDIYLSEFSMGQNVEFIGERNASREIDKVLTKLKQDNCQLIICIIGNTRNLYSDVKKAAELRTGVLTQCIKGDTLFKKGTDKSTIYNILLKINTKTNGVNHCVNVTNKPPLMTGPVMMMGADVTHPSPDQTRIPSIVGVSASTDAECFRYNFYMRLQNPREEMILDLQEIVRQQLNAYKAKNGILPEKIFYYRDGVSDGQFQQVLTIEFQAIRNACGAIGPNYKPKVTFIVVQKRHHTRFFPTDVRNRNNCVGKHENVAPGTIVDNTIVAPNSYQFFMVSHQSVQGVAKPTKYCILYDESDSNPDQLQAMTYNLCHLFSRCNRSVSYPAPTYYAHLIAFRGRAYIENENIKFHDLQRENQRLSVKEQFQNNNPMFFV</sequence>
<dbReference type="SUPFAM" id="SSF53098">
    <property type="entry name" value="Ribonuclease H-like"/>
    <property type="match status" value="1"/>
</dbReference>
<dbReference type="PROSITE" id="PS50822">
    <property type="entry name" value="PIWI"/>
    <property type="match status" value="1"/>
</dbReference>
<dbReference type="Gene3D" id="2.170.260.10">
    <property type="entry name" value="paz domain"/>
    <property type="match status" value="1"/>
</dbReference>
<dbReference type="Pfam" id="PF08699">
    <property type="entry name" value="ArgoL1"/>
    <property type="match status" value="1"/>
</dbReference>
<dbReference type="Pfam" id="PF02170">
    <property type="entry name" value="PAZ"/>
    <property type="match status" value="1"/>
</dbReference>
<evidence type="ECO:0000259" key="2">
    <source>
        <dbReference type="PROSITE" id="PS50821"/>
    </source>
</evidence>
<feature type="non-terminal residue" evidence="4">
    <location>
        <position position="1"/>
    </location>
</feature>
<dbReference type="PANTHER" id="PTHR22891">
    <property type="entry name" value="EUKARYOTIC TRANSLATION INITIATION FACTOR 2C"/>
    <property type="match status" value="1"/>
</dbReference>
<feature type="compositionally biased region" description="Low complexity" evidence="1">
    <location>
        <begin position="1"/>
        <end position="13"/>
    </location>
</feature>
<dbReference type="GO" id="GO:0035194">
    <property type="term" value="P:regulatory ncRNA-mediated post-transcriptional gene silencing"/>
    <property type="evidence" value="ECO:0007669"/>
    <property type="project" value="UniProtKB-ARBA"/>
</dbReference>
<dbReference type="GO" id="GO:0004521">
    <property type="term" value="F:RNA endonuclease activity"/>
    <property type="evidence" value="ECO:0007669"/>
    <property type="project" value="UniProtKB-ARBA"/>
</dbReference>
<evidence type="ECO:0000256" key="1">
    <source>
        <dbReference type="SAM" id="MobiDB-lite"/>
    </source>
</evidence>
<evidence type="ECO:0000259" key="3">
    <source>
        <dbReference type="PROSITE" id="PS50822"/>
    </source>
</evidence>
<dbReference type="SMART" id="SM01163">
    <property type="entry name" value="DUF1785"/>
    <property type="match status" value="1"/>
</dbReference>
<feature type="domain" description="PAZ" evidence="2">
    <location>
        <begin position="367"/>
        <end position="466"/>
    </location>
</feature>
<dbReference type="Gene3D" id="3.30.420.10">
    <property type="entry name" value="Ribonuclease H-like superfamily/Ribonuclease H"/>
    <property type="match status" value="1"/>
</dbReference>
<dbReference type="Pfam" id="PF16486">
    <property type="entry name" value="ArgoN"/>
    <property type="match status" value="1"/>
</dbReference>
<dbReference type="InterPro" id="IPR014811">
    <property type="entry name" value="ArgoL1"/>
</dbReference>
<dbReference type="SMART" id="SM00950">
    <property type="entry name" value="Piwi"/>
    <property type="match status" value="1"/>
</dbReference>
<proteinExistence type="evidence at transcript level"/>
<feature type="compositionally biased region" description="Low complexity" evidence="1">
    <location>
        <begin position="48"/>
        <end position="57"/>
    </location>
</feature>
<feature type="region of interest" description="Disordered" evidence="1">
    <location>
        <begin position="1"/>
        <end position="145"/>
    </location>
</feature>
<feature type="compositionally biased region" description="Low complexity" evidence="1">
    <location>
        <begin position="87"/>
        <end position="119"/>
    </location>
</feature>
<dbReference type="EMBL" id="GANO01003424">
    <property type="protein sequence ID" value="JAB56447.1"/>
    <property type="molecule type" value="mRNA"/>
</dbReference>
<dbReference type="GO" id="GO:0005737">
    <property type="term" value="C:cytoplasm"/>
    <property type="evidence" value="ECO:0007669"/>
    <property type="project" value="UniProtKB-ARBA"/>
</dbReference>
<dbReference type="InterPro" id="IPR032474">
    <property type="entry name" value="Argonaute_N"/>
</dbReference>
<dbReference type="GO" id="GO:0034587">
    <property type="term" value="P:piRNA processing"/>
    <property type="evidence" value="ECO:0007669"/>
    <property type="project" value="UniProtKB-ARBA"/>
</dbReference>
<dbReference type="InterPro" id="IPR032472">
    <property type="entry name" value="ArgoL2"/>
</dbReference>
<dbReference type="CDD" id="cd04657">
    <property type="entry name" value="Piwi_ago-like"/>
    <property type="match status" value="1"/>
</dbReference>
<accession>U5EQ50</accession>
<dbReference type="Pfam" id="PF16488">
    <property type="entry name" value="ArgoL2"/>
    <property type="match status" value="1"/>
</dbReference>
<dbReference type="Gene3D" id="3.40.50.2300">
    <property type="match status" value="1"/>
</dbReference>
<dbReference type="Pfam" id="PF02171">
    <property type="entry name" value="Piwi"/>
    <property type="match status" value="1"/>
</dbReference>
<dbReference type="CDD" id="cd02846">
    <property type="entry name" value="PAZ_argonaute_like"/>
    <property type="match status" value="1"/>
</dbReference>
<dbReference type="InterPro" id="IPR003100">
    <property type="entry name" value="PAZ_dom"/>
</dbReference>
<feature type="compositionally biased region" description="Polar residues" evidence="1">
    <location>
        <begin position="125"/>
        <end position="145"/>
    </location>
</feature>
<feature type="domain" description="Piwi" evidence="3">
    <location>
        <begin position="636"/>
        <end position="942"/>
    </location>
</feature>
<name>U5EQ50_9DIPT</name>
<reference evidence="4" key="1">
    <citation type="journal article" date="2014" name="Insect Biochem. Mol. Biol.">
        <title>An insight into the sialome of the frog biting fly, Corethrella appendiculata.</title>
        <authorList>
            <person name="Ribeiro J.M.C."/>
            <person name="Chagas A.C."/>
            <person name="Pham V.M."/>
            <person name="Lounibos L.P."/>
            <person name="Calvo E."/>
        </authorList>
    </citation>
    <scope>NUCLEOTIDE SEQUENCE</scope>
    <source>
        <tissue evidence="4">Salivary glands</tissue>
    </source>
</reference>
<dbReference type="GO" id="GO:0003723">
    <property type="term" value="F:RNA binding"/>
    <property type="evidence" value="ECO:0007669"/>
    <property type="project" value="InterPro"/>
</dbReference>
<evidence type="ECO:0000313" key="4">
    <source>
        <dbReference type="EMBL" id="JAB56447.1"/>
    </source>
</evidence>
<dbReference type="AlphaFoldDB" id="U5EQ50"/>
<feature type="compositionally biased region" description="Low complexity" evidence="1">
    <location>
        <begin position="64"/>
        <end position="73"/>
    </location>
</feature>
<feature type="compositionally biased region" description="Basic and acidic residues" evidence="1">
    <location>
        <begin position="35"/>
        <end position="47"/>
    </location>
</feature>
<dbReference type="InterPro" id="IPR003165">
    <property type="entry name" value="Piwi"/>
</dbReference>
<dbReference type="PROSITE" id="PS50821">
    <property type="entry name" value="PAZ"/>
    <property type="match status" value="1"/>
</dbReference>
<feature type="compositionally biased region" description="Basic and acidic residues" evidence="1">
    <location>
        <begin position="14"/>
        <end position="23"/>
    </location>
</feature>
<protein>
    <submittedName>
        <fullName evidence="4">Putative argonaute 2</fullName>
    </submittedName>
</protein>